<dbReference type="EMBL" id="AP025017">
    <property type="protein sequence ID" value="BDA64165.1"/>
    <property type="molecule type" value="Genomic_DNA"/>
</dbReference>
<protein>
    <submittedName>
        <fullName evidence="1">Uncharacterized protein</fullName>
    </submittedName>
</protein>
<evidence type="ECO:0000313" key="2">
    <source>
        <dbReference type="Proteomes" id="UP000824496"/>
    </source>
</evidence>
<evidence type="ECO:0000313" key="1">
    <source>
        <dbReference type="EMBL" id="BDA64165.1"/>
    </source>
</evidence>
<dbReference type="Proteomes" id="UP000824496">
    <property type="component" value="Chromosome"/>
</dbReference>
<gene>
    <name evidence="1" type="ORF">MANAM107_09990</name>
</gene>
<keyword evidence="2" id="KW-1185">Reference proteome</keyword>
<dbReference type="InterPro" id="IPR029063">
    <property type="entry name" value="SAM-dependent_MTases_sf"/>
</dbReference>
<dbReference type="SUPFAM" id="SSF53335">
    <property type="entry name" value="S-adenosyl-L-methionine-dependent methyltransferases"/>
    <property type="match status" value="1"/>
</dbReference>
<dbReference type="RefSeq" id="WP_223911890.1">
    <property type="nucleotide sequence ID" value="NZ_AP025017.1"/>
</dbReference>
<proteinExistence type="predicted"/>
<accession>A0ABM7U9W7</accession>
<sequence>MPMSISGEGLDLLMEYRAFPISEVAASRYEELLADYKPRTIIDVGSGLGTSVLSACIVAVSGIAPIEHVYSIEISEMKRNWMRQYLGYCEMSEFVTSICQDKFADVFTNVSRGPLLIFMDCWPEPAFEYANIITHTYSTVDTTVVIDCSTVQDQSTEELLLRLLGGQRQLGSSALGDLLVTTLPKIRCIESS</sequence>
<organism evidence="1 2">
    <name type="scientific">Actinomyces capricornis</name>
    <dbReference type="NCBI Taxonomy" id="2755559"/>
    <lineage>
        <taxon>Bacteria</taxon>
        <taxon>Bacillati</taxon>
        <taxon>Actinomycetota</taxon>
        <taxon>Actinomycetes</taxon>
        <taxon>Actinomycetales</taxon>
        <taxon>Actinomycetaceae</taxon>
        <taxon>Actinomyces</taxon>
    </lineage>
</organism>
<name>A0ABM7U9W7_9ACTO</name>
<reference evidence="1 2" key="1">
    <citation type="submission" date="2021-08" db="EMBL/GenBank/DDBJ databases">
        <title>Whole genome sequence of novel Actinomyces species strain MAS-1.</title>
        <authorList>
            <person name="Saito M."/>
            <person name="Kuwahara N."/>
            <person name="Takizawa T."/>
            <person name="Gotouda H."/>
            <person name="Ochiai T."/>
        </authorList>
    </citation>
    <scope>NUCLEOTIDE SEQUENCE [LARGE SCALE GENOMIC DNA]</scope>
    <source>
        <strain evidence="1 2">MAS-1</strain>
    </source>
</reference>
<dbReference type="Gene3D" id="3.40.50.150">
    <property type="entry name" value="Vaccinia Virus protein VP39"/>
    <property type="match status" value="1"/>
</dbReference>